<dbReference type="RefSeq" id="XP_002290980.1">
    <property type="nucleotide sequence ID" value="XM_002290944.1"/>
</dbReference>
<proteinExistence type="inferred from homology"/>
<dbReference type="GO" id="GO:0005730">
    <property type="term" value="C:nucleolus"/>
    <property type="evidence" value="ECO:0007669"/>
    <property type="project" value="UniProtKB-SubCell"/>
</dbReference>
<protein>
    <recommendedName>
        <fullName evidence="6">Ribosomal RNA-processing protein 42</fullName>
    </recommendedName>
</protein>
<dbReference type="GO" id="GO:0034476">
    <property type="term" value="P:U5 snRNA 3'-end processing"/>
    <property type="evidence" value="ECO:0000318"/>
    <property type="project" value="GO_Central"/>
</dbReference>
<dbReference type="GO" id="GO:0035925">
    <property type="term" value="F:mRNA 3'-UTR AU-rich region binding"/>
    <property type="evidence" value="ECO:0000318"/>
    <property type="project" value="GO_Central"/>
</dbReference>
<dbReference type="InterPro" id="IPR050590">
    <property type="entry name" value="Exosome_comp_Rrp42_subfam"/>
</dbReference>
<evidence type="ECO:0000256" key="4">
    <source>
        <dbReference type="ARBA" id="ARBA00022490"/>
    </source>
</evidence>
<keyword evidence="5" id="KW-0271">Exosome</keyword>
<dbReference type="GO" id="GO:0034473">
    <property type="term" value="P:U1 snRNA 3'-end processing"/>
    <property type="evidence" value="ECO:0000318"/>
    <property type="project" value="GO_Central"/>
</dbReference>
<comment type="similarity">
    <text evidence="3">Belongs to the RNase PH family.</text>
</comment>
<dbReference type="Proteomes" id="UP000001449">
    <property type="component" value="Chromosome 6"/>
</dbReference>
<organism evidence="8 9">
    <name type="scientific">Thalassiosira pseudonana</name>
    <name type="common">Marine diatom</name>
    <name type="synonym">Cyclotella nana</name>
    <dbReference type="NCBI Taxonomy" id="35128"/>
    <lineage>
        <taxon>Eukaryota</taxon>
        <taxon>Sar</taxon>
        <taxon>Stramenopiles</taxon>
        <taxon>Ochrophyta</taxon>
        <taxon>Bacillariophyta</taxon>
        <taxon>Coscinodiscophyceae</taxon>
        <taxon>Thalassiosirophycidae</taxon>
        <taxon>Thalassiosirales</taxon>
        <taxon>Thalassiosiraceae</taxon>
        <taxon>Thalassiosira</taxon>
    </lineage>
</organism>
<evidence type="ECO:0000256" key="6">
    <source>
        <dbReference type="ARBA" id="ARBA00042523"/>
    </source>
</evidence>
<sequence>MAISSSEAHYIIESCLANLRIDGRNHTEHRPYVITNRSSRTRSSAVLVANRPPPSLILSNGSSRIHLPGSTTDVLCSVKADLVHPSSSKPNEGVVELNVDLSLCGGSVSGFMGGGSHSSSAGKRKRLQREEESQISSLLQRLVLPHAVNYEKLVVWPGKYVWRLSIDVCVLRCDGCVLDAASMGVREALQNTMLPVVQAVMGMEGGGGNNTEVEMEAVPRTI</sequence>
<dbReference type="PANTHER" id="PTHR11097:SF8">
    <property type="entry name" value="EXOSOME COMPLEX COMPONENT RRP42"/>
    <property type="match status" value="1"/>
</dbReference>
<dbReference type="SUPFAM" id="SSF54211">
    <property type="entry name" value="Ribosomal protein S5 domain 2-like"/>
    <property type="match status" value="1"/>
</dbReference>
<accession>B8C5B2</accession>
<dbReference type="EMBL" id="CM000643">
    <property type="protein sequence ID" value="EED91087.1"/>
    <property type="molecule type" value="Genomic_DNA"/>
</dbReference>
<dbReference type="eggNOG" id="KOG1612">
    <property type="taxonomic scope" value="Eukaryota"/>
</dbReference>
<dbReference type="GO" id="GO:0071038">
    <property type="term" value="P:TRAMP-dependent tRNA surveillance pathway"/>
    <property type="evidence" value="ECO:0000318"/>
    <property type="project" value="GO_Central"/>
</dbReference>
<dbReference type="GO" id="GO:0071028">
    <property type="term" value="P:nuclear mRNA surveillance"/>
    <property type="evidence" value="ECO:0000318"/>
    <property type="project" value="GO_Central"/>
</dbReference>
<evidence type="ECO:0000256" key="1">
    <source>
        <dbReference type="ARBA" id="ARBA00004496"/>
    </source>
</evidence>
<evidence type="ECO:0000313" key="9">
    <source>
        <dbReference type="Proteomes" id="UP000001449"/>
    </source>
</evidence>
<dbReference type="AlphaFoldDB" id="B8C5B2"/>
<dbReference type="PANTHER" id="PTHR11097">
    <property type="entry name" value="EXOSOME COMPLEX EXONUCLEASE RIBOSOMAL RNA PROCESSING PROTEIN"/>
    <property type="match status" value="1"/>
</dbReference>
<dbReference type="InterPro" id="IPR001247">
    <property type="entry name" value="ExoRNase_PH_dom1"/>
</dbReference>
<reference evidence="8 9" key="2">
    <citation type="journal article" date="2008" name="Nature">
        <title>The Phaeodactylum genome reveals the evolutionary history of diatom genomes.</title>
        <authorList>
            <person name="Bowler C."/>
            <person name="Allen A.E."/>
            <person name="Badger J.H."/>
            <person name="Grimwood J."/>
            <person name="Jabbari K."/>
            <person name="Kuo A."/>
            <person name="Maheswari U."/>
            <person name="Martens C."/>
            <person name="Maumus F."/>
            <person name="Otillar R.P."/>
            <person name="Rayko E."/>
            <person name="Salamov A."/>
            <person name="Vandepoele K."/>
            <person name="Beszteri B."/>
            <person name="Gruber A."/>
            <person name="Heijde M."/>
            <person name="Katinka M."/>
            <person name="Mock T."/>
            <person name="Valentin K."/>
            <person name="Verret F."/>
            <person name="Berges J.A."/>
            <person name="Brownlee C."/>
            <person name="Cadoret J.P."/>
            <person name="Chiovitti A."/>
            <person name="Choi C.J."/>
            <person name="Coesel S."/>
            <person name="De Martino A."/>
            <person name="Detter J.C."/>
            <person name="Durkin C."/>
            <person name="Falciatore A."/>
            <person name="Fournet J."/>
            <person name="Haruta M."/>
            <person name="Huysman M.J."/>
            <person name="Jenkins B.D."/>
            <person name="Jiroutova K."/>
            <person name="Jorgensen R.E."/>
            <person name="Joubert Y."/>
            <person name="Kaplan A."/>
            <person name="Kroger N."/>
            <person name="Kroth P.G."/>
            <person name="La Roche J."/>
            <person name="Lindquist E."/>
            <person name="Lommer M."/>
            <person name="Martin-Jezequel V."/>
            <person name="Lopez P.J."/>
            <person name="Lucas S."/>
            <person name="Mangogna M."/>
            <person name="McGinnis K."/>
            <person name="Medlin L.K."/>
            <person name="Montsant A."/>
            <person name="Oudot-Le Secq M.P."/>
            <person name="Napoli C."/>
            <person name="Obornik M."/>
            <person name="Parker M.S."/>
            <person name="Petit J.L."/>
            <person name="Porcel B.M."/>
            <person name="Poulsen N."/>
            <person name="Robison M."/>
            <person name="Rychlewski L."/>
            <person name="Rynearson T.A."/>
            <person name="Schmutz J."/>
            <person name="Shapiro H."/>
            <person name="Siaut M."/>
            <person name="Stanley M."/>
            <person name="Sussman M.R."/>
            <person name="Taylor A.R."/>
            <person name="Vardi A."/>
            <person name="von Dassow P."/>
            <person name="Vyverman W."/>
            <person name="Willis A."/>
            <person name="Wyrwicz L.S."/>
            <person name="Rokhsar D.S."/>
            <person name="Weissenbach J."/>
            <person name="Armbrust E.V."/>
            <person name="Green B.R."/>
            <person name="Van de Peer Y."/>
            <person name="Grigoriev I.V."/>
        </authorList>
    </citation>
    <scope>NUCLEOTIDE SEQUENCE [LARGE SCALE GENOMIC DNA]</scope>
    <source>
        <strain evidence="8 9">CCMP1335</strain>
    </source>
</reference>
<dbReference type="HOGENOM" id="CLU_1247565_0_0_1"/>
<dbReference type="GO" id="GO:0034475">
    <property type="term" value="P:U4 snRNA 3'-end processing"/>
    <property type="evidence" value="ECO:0000318"/>
    <property type="project" value="GO_Central"/>
</dbReference>
<dbReference type="FunCoup" id="B8C5B2">
    <property type="interactions" value="228"/>
</dbReference>
<dbReference type="PaxDb" id="35128-Thaps23018"/>
<dbReference type="GO" id="GO:0000467">
    <property type="term" value="P:exonucleolytic trimming to generate mature 3'-end of 5.8S rRNA from tricistronic rRNA transcript (SSU-rRNA, 5.8S rRNA, LSU-rRNA)"/>
    <property type="evidence" value="ECO:0000318"/>
    <property type="project" value="GO_Central"/>
</dbReference>
<evidence type="ECO:0000313" key="8">
    <source>
        <dbReference type="EMBL" id="EED91087.1"/>
    </source>
</evidence>
<dbReference type="GeneID" id="7448561"/>
<comment type="subcellular location">
    <subcellularLocation>
        <location evidence="1">Cytoplasm</location>
    </subcellularLocation>
    <subcellularLocation>
        <location evidence="2">Nucleus</location>
        <location evidence="2">Nucleolus</location>
    </subcellularLocation>
</comment>
<keyword evidence="4" id="KW-0963">Cytoplasm</keyword>
<dbReference type="InterPro" id="IPR027408">
    <property type="entry name" value="PNPase/RNase_PH_dom_sf"/>
</dbReference>
<evidence type="ECO:0000256" key="3">
    <source>
        <dbReference type="ARBA" id="ARBA00006678"/>
    </source>
</evidence>
<reference evidence="8 9" key="1">
    <citation type="journal article" date="2004" name="Science">
        <title>The genome of the diatom Thalassiosira pseudonana: ecology, evolution, and metabolism.</title>
        <authorList>
            <person name="Armbrust E.V."/>
            <person name="Berges J.A."/>
            <person name="Bowler C."/>
            <person name="Green B.R."/>
            <person name="Martinez D."/>
            <person name="Putnam N.H."/>
            <person name="Zhou S."/>
            <person name="Allen A.E."/>
            <person name="Apt K.E."/>
            <person name="Bechner M."/>
            <person name="Brzezinski M.A."/>
            <person name="Chaal B.K."/>
            <person name="Chiovitti A."/>
            <person name="Davis A.K."/>
            <person name="Demarest M.S."/>
            <person name="Detter J.C."/>
            <person name="Glavina T."/>
            <person name="Goodstein D."/>
            <person name="Hadi M.Z."/>
            <person name="Hellsten U."/>
            <person name="Hildebrand M."/>
            <person name="Jenkins B.D."/>
            <person name="Jurka J."/>
            <person name="Kapitonov V.V."/>
            <person name="Kroger N."/>
            <person name="Lau W.W."/>
            <person name="Lane T.W."/>
            <person name="Larimer F.W."/>
            <person name="Lippmeier J.C."/>
            <person name="Lucas S."/>
            <person name="Medina M."/>
            <person name="Montsant A."/>
            <person name="Obornik M."/>
            <person name="Parker M.S."/>
            <person name="Palenik B."/>
            <person name="Pazour G.J."/>
            <person name="Richardson P.M."/>
            <person name="Rynearson T.A."/>
            <person name="Saito M.A."/>
            <person name="Schwartz D.C."/>
            <person name="Thamatrakoln K."/>
            <person name="Valentin K."/>
            <person name="Vardi A."/>
            <person name="Wilkerson F.P."/>
            <person name="Rokhsar D.S."/>
        </authorList>
    </citation>
    <scope>NUCLEOTIDE SEQUENCE [LARGE SCALE GENOMIC DNA]</scope>
    <source>
        <strain evidence="8 9">CCMP1335</strain>
    </source>
</reference>
<evidence type="ECO:0000259" key="7">
    <source>
        <dbReference type="Pfam" id="PF01138"/>
    </source>
</evidence>
<gene>
    <name evidence="8" type="ORF">THAPSDRAFT_23018</name>
</gene>
<keyword evidence="9" id="KW-1185">Reference proteome</keyword>
<dbReference type="GO" id="GO:0071035">
    <property type="term" value="P:nuclear polyadenylation-dependent rRNA catabolic process"/>
    <property type="evidence" value="ECO:0000318"/>
    <property type="project" value="GO_Central"/>
</dbReference>
<dbReference type="InParanoid" id="B8C5B2"/>
<dbReference type="InterPro" id="IPR020568">
    <property type="entry name" value="Ribosomal_Su5_D2-typ_SF"/>
</dbReference>
<dbReference type="GO" id="GO:0000177">
    <property type="term" value="C:cytoplasmic exosome (RNase complex)"/>
    <property type="evidence" value="ECO:0000318"/>
    <property type="project" value="GO_Central"/>
</dbReference>
<dbReference type="Gene3D" id="3.30.230.70">
    <property type="entry name" value="GHMP Kinase, N-terminal domain"/>
    <property type="match status" value="1"/>
</dbReference>
<name>B8C5B2_THAPS</name>
<dbReference type="STRING" id="35128.B8C5B2"/>
<evidence type="ECO:0000256" key="2">
    <source>
        <dbReference type="ARBA" id="ARBA00004604"/>
    </source>
</evidence>
<evidence type="ECO:0000256" key="5">
    <source>
        <dbReference type="ARBA" id="ARBA00022835"/>
    </source>
</evidence>
<feature type="domain" description="Exoribonuclease phosphorolytic" evidence="7">
    <location>
        <begin position="60"/>
        <end position="195"/>
    </location>
</feature>
<dbReference type="KEGG" id="tps:THAPSDRAFT_23018"/>
<dbReference type="GO" id="GO:0016075">
    <property type="term" value="P:rRNA catabolic process"/>
    <property type="evidence" value="ECO:0000318"/>
    <property type="project" value="GO_Central"/>
</dbReference>
<dbReference type="Pfam" id="PF01138">
    <property type="entry name" value="RNase_PH"/>
    <property type="match status" value="1"/>
</dbReference>
<dbReference type="GO" id="GO:0000176">
    <property type="term" value="C:nuclear exosome (RNase complex)"/>
    <property type="evidence" value="ECO:0000318"/>
    <property type="project" value="GO_Central"/>
</dbReference>